<dbReference type="SUPFAM" id="SSF52283">
    <property type="entry name" value="Formate/glycerate dehydrogenase catalytic domain-like"/>
    <property type="match status" value="1"/>
</dbReference>
<evidence type="ECO:0000313" key="8">
    <source>
        <dbReference type="Proteomes" id="UP000316313"/>
    </source>
</evidence>
<sequence length="310" mass="33348">MKPEILLLEPMMSEIEKELYDAYVVHPYQSGDDIAKFAPQIRGIATGGGTGVPRAIMDQLPALEIIAVNGVGTDAIDLVETQRRNIAVTTTAGVLTDDVADLALALILASLRDIVAGDEFAHKKLWGKETLPLSRKMSGKKLGIFGMGNIGRAVARRAQGFDMRVSYNSRKDEGLKDVTYVPSLTELARQSDILVISVSGGPATRHLVNQEVLEALGPKGLLVNISRGTVVDEAALIEALKAKKLGWAALDVFENEPHIPDELLGMQNVLVQPHRASATIETRLQMGKLVVDNLAAHFAGKPLLTPVPAK</sequence>
<dbReference type="InterPro" id="IPR036291">
    <property type="entry name" value="NAD(P)-bd_dom_sf"/>
</dbReference>
<dbReference type="RefSeq" id="WP_141460137.1">
    <property type="nucleotide sequence ID" value="NZ_CP038141.1"/>
</dbReference>
<dbReference type="GO" id="GO:0016618">
    <property type="term" value="F:hydroxypyruvate reductase [NAD(P)H] activity"/>
    <property type="evidence" value="ECO:0007669"/>
    <property type="project" value="TreeGrafter"/>
</dbReference>
<keyword evidence="8" id="KW-1185">Reference proteome</keyword>
<keyword evidence="2 4" id="KW-0560">Oxidoreductase</keyword>
<dbReference type="InterPro" id="IPR050223">
    <property type="entry name" value="D-isomer_2-hydroxyacid_DH"/>
</dbReference>
<comment type="similarity">
    <text evidence="4">Belongs to the D-isomer specific 2-hydroxyacid dehydrogenase family.</text>
</comment>
<dbReference type="CDD" id="cd12156">
    <property type="entry name" value="HPPR"/>
    <property type="match status" value="1"/>
</dbReference>
<dbReference type="KEGG" id="ssam:E3D00_03925"/>
<feature type="domain" description="D-isomer specific 2-hydroxyacid dehydrogenase catalytic" evidence="5">
    <location>
        <begin position="7"/>
        <end position="307"/>
    </location>
</feature>
<dbReference type="GO" id="GO:0030267">
    <property type="term" value="F:glyoxylate reductase (NADPH) activity"/>
    <property type="evidence" value="ECO:0007669"/>
    <property type="project" value="TreeGrafter"/>
</dbReference>
<evidence type="ECO:0000256" key="3">
    <source>
        <dbReference type="ARBA" id="ARBA00023027"/>
    </source>
</evidence>
<dbReference type="Pfam" id="PF02826">
    <property type="entry name" value="2-Hacid_dh_C"/>
    <property type="match status" value="1"/>
</dbReference>
<dbReference type="Gene3D" id="3.40.50.720">
    <property type="entry name" value="NAD(P)-binding Rossmann-like Domain"/>
    <property type="match status" value="2"/>
</dbReference>
<dbReference type="SUPFAM" id="SSF51735">
    <property type="entry name" value="NAD(P)-binding Rossmann-fold domains"/>
    <property type="match status" value="1"/>
</dbReference>
<dbReference type="PANTHER" id="PTHR10996:SF178">
    <property type="entry name" value="2-HYDROXYACID DEHYDROGENASE YGL185C-RELATED"/>
    <property type="match status" value="1"/>
</dbReference>
<evidence type="ECO:0000256" key="2">
    <source>
        <dbReference type="ARBA" id="ARBA00023002"/>
    </source>
</evidence>
<name>A0A4Y6UK98_9PROT</name>
<evidence type="ECO:0000313" key="7">
    <source>
        <dbReference type="EMBL" id="QDH16811.1"/>
    </source>
</evidence>
<protein>
    <submittedName>
        <fullName evidence="7">2-hydroxyacid dehydrogenase</fullName>
    </submittedName>
</protein>
<dbReference type="InterPro" id="IPR006139">
    <property type="entry name" value="D-isomer_2_OHA_DH_cat_dom"/>
</dbReference>
<evidence type="ECO:0000259" key="5">
    <source>
        <dbReference type="Pfam" id="PF00389"/>
    </source>
</evidence>
<dbReference type="GO" id="GO:0005829">
    <property type="term" value="C:cytosol"/>
    <property type="evidence" value="ECO:0007669"/>
    <property type="project" value="TreeGrafter"/>
</dbReference>
<gene>
    <name evidence="7" type="ORF">E3D00_03925</name>
</gene>
<accession>A0A4Y6UK98</accession>
<feature type="domain" description="D-isomer specific 2-hydroxyacid dehydrogenase NAD-binding" evidence="6">
    <location>
        <begin position="104"/>
        <end position="276"/>
    </location>
</feature>
<dbReference type="Pfam" id="PF00389">
    <property type="entry name" value="2-Hacid_dh"/>
    <property type="match status" value="1"/>
</dbReference>
<dbReference type="FunFam" id="3.40.50.720:FF:000213">
    <property type="entry name" value="Putative 2-hydroxyacid dehydrogenase"/>
    <property type="match status" value="1"/>
</dbReference>
<reference evidence="7 8" key="1">
    <citation type="submission" date="2019-03" db="EMBL/GenBank/DDBJ databases">
        <title>The complete genome sequence of Swingsia samuiensis NBRC107927(T).</title>
        <authorList>
            <person name="Chua K.-O."/>
            <person name="Chan K.-G."/>
            <person name="See-Too W.-S."/>
        </authorList>
    </citation>
    <scope>NUCLEOTIDE SEQUENCE [LARGE SCALE GENOMIC DNA]</scope>
    <source>
        <strain evidence="7 8">AH83</strain>
    </source>
</reference>
<proteinExistence type="inferred from homology"/>
<dbReference type="Proteomes" id="UP000316313">
    <property type="component" value="Chromosome"/>
</dbReference>
<evidence type="ECO:0000256" key="4">
    <source>
        <dbReference type="RuleBase" id="RU003719"/>
    </source>
</evidence>
<dbReference type="PANTHER" id="PTHR10996">
    <property type="entry name" value="2-HYDROXYACID DEHYDROGENASE-RELATED"/>
    <property type="match status" value="1"/>
</dbReference>
<dbReference type="AlphaFoldDB" id="A0A4Y6UK98"/>
<keyword evidence="1" id="KW-0521">NADP</keyword>
<evidence type="ECO:0000256" key="1">
    <source>
        <dbReference type="ARBA" id="ARBA00022857"/>
    </source>
</evidence>
<dbReference type="EMBL" id="CP038141">
    <property type="protein sequence ID" value="QDH16811.1"/>
    <property type="molecule type" value="Genomic_DNA"/>
</dbReference>
<organism evidence="7 8">
    <name type="scientific">Swingsia samuiensis</name>
    <dbReference type="NCBI Taxonomy" id="1293412"/>
    <lineage>
        <taxon>Bacteria</taxon>
        <taxon>Pseudomonadati</taxon>
        <taxon>Pseudomonadota</taxon>
        <taxon>Alphaproteobacteria</taxon>
        <taxon>Acetobacterales</taxon>
        <taxon>Acetobacteraceae</taxon>
        <taxon>Swingsia</taxon>
    </lineage>
</organism>
<dbReference type="GO" id="GO:0051287">
    <property type="term" value="F:NAD binding"/>
    <property type="evidence" value="ECO:0007669"/>
    <property type="project" value="InterPro"/>
</dbReference>
<evidence type="ECO:0000259" key="6">
    <source>
        <dbReference type="Pfam" id="PF02826"/>
    </source>
</evidence>
<keyword evidence="3" id="KW-0520">NAD</keyword>
<dbReference type="OrthoDB" id="9793626at2"/>
<dbReference type="InterPro" id="IPR006140">
    <property type="entry name" value="D-isomer_DH_NAD-bd"/>
</dbReference>